<dbReference type="Gene3D" id="3.40.50.410">
    <property type="entry name" value="von Willebrand factor, type A domain"/>
    <property type="match status" value="1"/>
</dbReference>
<evidence type="ECO:0008006" key="4">
    <source>
        <dbReference type="Google" id="ProtNLM"/>
    </source>
</evidence>
<name>A0A2U9SBI5_9PROT</name>
<keyword evidence="3" id="KW-1185">Reference proteome</keyword>
<keyword evidence="2" id="KW-0614">Plasmid</keyword>
<evidence type="ECO:0000313" key="3">
    <source>
        <dbReference type="Proteomes" id="UP000249605"/>
    </source>
</evidence>
<organism evidence="2 3">
    <name type="scientific">Azospirillum ramasamyi</name>
    <dbReference type="NCBI Taxonomy" id="682998"/>
    <lineage>
        <taxon>Bacteria</taxon>
        <taxon>Pseudomonadati</taxon>
        <taxon>Pseudomonadota</taxon>
        <taxon>Alphaproteobacteria</taxon>
        <taxon>Rhodospirillales</taxon>
        <taxon>Azospirillaceae</taxon>
        <taxon>Azospirillum</taxon>
    </lineage>
</organism>
<dbReference type="KEGG" id="azm:DM194_21735"/>
<dbReference type="RefSeq" id="WP_111069625.1">
    <property type="nucleotide sequence ID" value="NZ_CP029832.1"/>
</dbReference>
<accession>A0A2U9SBI5</accession>
<sequence>MNPFALLPIAGLLTVTLSATVTPASAGDRGIVVVYDSSGSMRAQTSDRHGKREVAQAAFRFFAEGLTKQSPGSIVSVVSFGHSVSFVPSSGAARVAGCKDIDIVAPPVRLDTEQLDRMERIVSGLQAKGYSPITETLLKTADILGADGGIIVLISDFEDTCDQTLDAPCEALRTINLGRDKNRVEIDTIVVPRAGDMRTEAVDRLAACSGAIRIDLTRPEEAQRTMAELAKRVADKHRQASFIQPTLQVLGLDLRSGAVLRDGKLRVEIQRAGEGKSIFATPLPIPTDPIALPPGTYEVSLWSGEEKILRRNAVSLASGEQKIVYFTP</sequence>
<evidence type="ECO:0000313" key="2">
    <source>
        <dbReference type="EMBL" id="AWU96890.1"/>
    </source>
</evidence>
<feature type="signal peptide" evidence="1">
    <location>
        <begin position="1"/>
        <end position="26"/>
    </location>
</feature>
<feature type="chain" id="PRO_5015993440" description="VWFA domain-containing protein" evidence="1">
    <location>
        <begin position="27"/>
        <end position="328"/>
    </location>
</feature>
<keyword evidence="1" id="KW-0732">Signal</keyword>
<evidence type="ECO:0000256" key="1">
    <source>
        <dbReference type="SAM" id="SignalP"/>
    </source>
</evidence>
<geneLocation type="plasmid" evidence="2 3">
    <name>unnamed2</name>
</geneLocation>
<dbReference type="OrthoDB" id="4318225at2"/>
<dbReference type="Proteomes" id="UP000249605">
    <property type="component" value="Plasmid unnamed2"/>
</dbReference>
<gene>
    <name evidence="2" type="ORF">DM194_21735</name>
</gene>
<dbReference type="InterPro" id="IPR036465">
    <property type="entry name" value="vWFA_dom_sf"/>
</dbReference>
<dbReference type="EMBL" id="CP029832">
    <property type="protein sequence ID" value="AWU96890.1"/>
    <property type="molecule type" value="Genomic_DNA"/>
</dbReference>
<reference evidence="2 3" key="1">
    <citation type="submission" date="2018-06" db="EMBL/GenBank/DDBJ databases">
        <title>Complete genome sequencing of Azospirillum sp. M2T2B2.</title>
        <authorList>
            <person name="Heo J."/>
            <person name="Kim S.-J."/>
            <person name="Kwon S.-W."/>
            <person name="Anandham R."/>
        </authorList>
    </citation>
    <scope>NUCLEOTIDE SEQUENCE [LARGE SCALE GENOMIC DNA]</scope>
    <source>
        <strain evidence="2 3">M2T2B2</strain>
        <plasmid evidence="2 3">unnamed2</plasmid>
    </source>
</reference>
<protein>
    <recommendedName>
        <fullName evidence="4">VWFA domain-containing protein</fullName>
    </recommendedName>
</protein>
<dbReference type="AlphaFoldDB" id="A0A2U9SBI5"/>
<proteinExistence type="predicted"/>
<dbReference type="SUPFAM" id="SSF53300">
    <property type="entry name" value="vWA-like"/>
    <property type="match status" value="1"/>
</dbReference>